<organism evidence="6">
    <name type="scientific">Candidatus Fermentithermobacillus carboniphilus</name>
    <dbReference type="NCBI Taxonomy" id="3085328"/>
    <lineage>
        <taxon>Bacteria</taxon>
        <taxon>Bacillati</taxon>
        <taxon>Bacillota</taxon>
        <taxon>Candidatus Fermentithermobacillia</taxon>
        <taxon>Candidatus Fermentithermobacillales</taxon>
        <taxon>Candidatus Fermentithermobacillaceae</taxon>
        <taxon>Candidatus Fermentithermobacillus</taxon>
    </lineage>
</organism>
<comment type="cofactor">
    <cofactor evidence="1">
        <name>adenosylcob(III)alamin</name>
        <dbReference type="ChEBI" id="CHEBI:18408"/>
    </cofactor>
</comment>
<proteinExistence type="predicted"/>
<name>A0AAT9LIE9_9FIRM</name>
<dbReference type="InterPro" id="IPR016176">
    <property type="entry name" value="Cbl-dep_enz_cat"/>
</dbReference>
<dbReference type="AlphaFoldDB" id="A0AAT9LIE9"/>
<gene>
    <name evidence="6" type="ORF">IMF26_05705</name>
</gene>
<dbReference type="GO" id="GO:0046872">
    <property type="term" value="F:metal ion binding"/>
    <property type="evidence" value="ECO:0007669"/>
    <property type="project" value="InterPro"/>
</dbReference>
<accession>A0AAT9LIE9</accession>
<dbReference type="GO" id="GO:0016853">
    <property type="term" value="F:isomerase activity"/>
    <property type="evidence" value="ECO:0007669"/>
    <property type="project" value="UniProtKB-KW"/>
</dbReference>
<sequence>MGDCVHVAGVLNFLRLAGSLGYDTEFLGAARSPEDLALSVREKRPDILAVGYRLNPESVTRLTERLKKALDLQGVHPKLIFGGTPPCAEKARDSGIFDAVFSGTEDLDEIIAYLKGETVDRTEEDYPGTLLGRISWKAPYPLLRHHFGLPSLEDTIRGIEKIADSKVLDVISLGPDQNAQENFFHPEDMDPDQDGAGGVPVRTPEDFLALYRASRRGNYPLMRCYSGTRDVLKFAQVLLNTINNAWAAIPLCWYNVLDGRGPRTVVESIRESQAAMAWHAERGIPVEVNESHHWSLRDAPDSVAVAAAYLAAYNAKKMGVRDYVAQFMFNTPPGTSAIMDLGKMLAKLELIESLADENFRVIRQVRAGLSSFPQDFGLAKGQLATSTLVSMALKPHIVHVVGFCEGDHAATAEDVIESCKIVRGVIRNCLEGMPDLTKDERVQERKVRLLEEARVLLDAISSLPQIVKDLSGPEIGDPLTSPEVLAFAIKVGLLDAPHLVGNPFASGKVETRVVGGACVAVDPVSKKTISEKERVDSILATIEKSELLVNVAG</sequence>
<dbReference type="KEGG" id="fcz:IMF26_05705"/>
<keyword evidence="2" id="KW-0846">Cobalamin</keyword>
<dbReference type="InterPro" id="IPR006158">
    <property type="entry name" value="Cobalamin-bd"/>
</dbReference>
<dbReference type="SUPFAM" id="SSF51703">
    <property type="entry name" value="Cobalamin (vitamin B12)-dependent enzymes"/>
    <property type="match status" value="1"/>
</dbReference>
<dbReference type="EMBL" id="CP062796">
    <property type="protein sequence ID" value="QUL99600.1"/>
    <property type="molecule type" value="Genomic_DNA"/>
</dbReference>
<reference evidence="6" key="2">
    <citation type="journal article" date="2023" name="Biology">
        <title>Prokaryotic Life Associated with Coal-Fire Gas Vents Revealed by Metagenomics.</title>
        <authorList>
            <person name="Kadnikov V.V."/>
            <person name="Mardanov A.V."/>
            <person name="Beletsky A.V."/>
            <person name="Karnachuk O.V."/>
            <person name="Ravin N.V."/>
        </authorList>
    </citation>
    <scope>NUCLEOTIDE SEQUENCE</scope>
    <source>
        <strain evidence="6">Bu02</strain>
    </source>
</reference>
<dbReference type="InterPro" id="IPR036724">
    <property type="entry name" value="Cobalamin-bd_sf"/>
</dbReference>
<feature type="domain" description="B12-binding" evidence="5">
    <location>
        <begin position="1"/>
        <end position="121"/>
    </location>
</feature>
<keyword evidence="3" id="KW-0413">Isomerase</keyword>
<evidence type="ECO:0000256" key="2">
    <source>
        <dbReference type="ARBA" id="ARBA00022628"/>
    </source>
</evidence>
<keyword evidence="4" id="KW-0170">Cobalt</keyword>
<evidence type="ECO:0000256" key="3">
    <source>
        <dbReference type="ARBA" id="ARBA00023235"/>
    </source>
</evidence>
<evidence type="ECO:0000256" key="4">
    <source>
        <dbReference type="ARBA" id="ARBA00023285"/>
    </source>
</evidence>
<reference evidence="6" key="1">
    <citation type="submission" date="2020-10" db="EMBL/GenBank/DDBJ databases">
        <authorList>
            <person name="Kadnikov V."/>
            <person name="Beletsky A.V."/>
            <person name="Mardanov A.V."/>
            <person name="Karnachuk O.V."/>
            <person name="Ravin N.V."/>
        </authorList>
    </citation>
    <scope>NUCLEOTIDE SEQUENCE</scope>
    <source>
        <strain evidence="6">Bu02</strain>
    </source>
</reference>
<dbReference type="Gene3D" id="3.20.20.240">
    <property type="entry name" value="Methylmalonyl-CoA mutase"/>
    <property type="match status" value="1"/>
</dbReference>
<evidence type="ECO:0000259" key="5">
    <source>
        <dbReference type="PROSITE" id="PS51332"/>
    </source>
</evidence>
<dbReference type="SUPFAM" id="SSF52242">
    <property type="entry name" value="Cobalamin (vitamin B12)-binding domain"/>
    <property type="match status" value="1"/>
</dbReference>
<evidence type="ECO:0000256" key="1">
    <source>
        <dbReference type="ARBA" id="ARBA00001922"/>
    </source>
</evidence>
<protein>
    <submittedName>
        <fullName evidence="6">Cobalamin B12-binding domain-containing protein</fullName>
    </submittedName>
</protein>
<dbReference type="GO" id="GO:0031419">
    <property type="term" value="F:cobalamin binding"/>
    <property type="evidence" value="ECO:0007669"/>
    <property type="project" value="UniProtKB-KW"/>
</dbReference>
<dbReference type="PROSITE" id="PS51332">
    <property type="entry name" value="B12_BINDING"/>
    <property type="match status" value="1"/>
</dbReference>
<evidence type="ECO:0000313" key="6">
    <source>
        <dbReference type="EMBL" id="QUL99600.1"/>
    </source>
</evidence>